<protein>
    <submittedName>
        <fullName evidence="7">RNA polymerase sigma-70 factor (ECF subfamily)</fullName>
    </submittedName>
</protein>
<dbReference type="InterPro" id="IPR013325">
    <property type="entry name" value="RNA_pol_sigma_r2"/>
</dbReference>
<gene>
    <name evidence="7" type="ORF">DFP90_109120</name>
</gene>
<evidence type="ECO:0000313" key="8">
    <source>
        <dbReference type="Proteomes" id="UP000256845"/>
    </source>
</evidence>
<evidence type="ECO:0000313" key="7">
    <source>
        <dbReference type="EMBL" id="RED47756.1"/>
    </source>
</evidence>
<dbReference type="InterPro" id="IPR036388">
    <property type="entry name" value="WH-like_DNA-bd_sf"/>
</dbReference>
<keyword evidence="3" id="KW-0731">Sigma factor</keyword>
<proteinExistence type="inferred from homology"/>
<accession>A0A3D9HFK8</accession>
<dbReference type="AlphaFoldDB" id="A0A3D9HFK8"/>
<dbReference type="OrthoDB" id="9803470at2"/>
<dbReference type="InterPro" id="IPR053866">
    <property type="entry name" value="PhyR_sigma2"/>
</dbReference>
<reference evidence="7 8" key="1">
    <citation type="submission" date="2018-07" db="EMBL/GenBank/DDBJ databases">
        <title>Genomic Encyclopedia of Type Strains, Phase III (KMG-III): the genomes of soil and plant-associated and newly described type strains.</title>
        <authorList>
            <person name="Whitman W."/>
        </authorList>
    </citation>
    <scope>NUCLEOTIDE SEQUENCE [LARGE SCALE GENOMIC DNA]</scope>
    <source>
        <strain evidence="7 8">CECT 8488</strain>
    </source>
</reference>
<evidence type="ECO:0000256" key="1">
    <source>
        <dbReference type="ARBA" id="ARBA00010641"/>
    </source>
</evidence>
<keyword evidence="2" id="KW-0805">Transcription regulation</keyword>
<dbReference type="GO" id="GO:0003677">
    <property type="term" value="F:DNA binding"/>
    <property type="evidence" value="ECO:0007669"/>
    <property type="project" value="InterPro"/>
</dbReference>
<name>A0A3D9HFK8_9PROT</name>
<dbReference type="InterPro" id="IPR013324">
    <property type="entry name" value="RNA_pol_sigma_r3/r4-like"/>
</dbReference>
<dbReference type="InterPro" id="IPR013249">
    <property type="entry name" value="RNA_pol_sigma70_r4_t2"/>
</dbReference>
<dbReference type="CDD" id="cd06171">
    <property type="entry name" value="Sigma70_r4"/>
    <property type="match status" value="1"/>
</dbReference>
<evidence type="ECO:0000256" key="4">
    <source>
        <dbReference type="ARBA" id="ARBA00023163"/>
    </source>
</evidence>
<dbReference type="SUPFAM" id="SSF88659">
    <property type="entry name" value="Sigma3 and sigma4 domains of RNA polymerase sigma factors"/>
    <property type="match status" value="1"/>
</dbReference>
<keyword evidence="4" id="KW-0804">Transcription</keyword>
<evidence type="ECO:0000256" key="3">
    <source>
        <dbReference type="ARBA" id="ARBA00023082"/>
    </source>
</evidence>
<dbReference type="InterPro" id="IPR014284">
    <property type="entry name" value="RNA_pol_sigma-70_dom"/>
</dbReference>
<evidence type="ECO:0000259" key="6">
    <source>
        <dbReference type="Pfam" id="PF22029"/>
    </source>
</evidence>
<feature type="domain" description="PhyR sigma2" evidence="6">
    <location>
        <begin position="8"/>
        <end position="61"/>
    </location>
</feature>
<organism evidence="7 8">
    <name type="scientific">Aestuariispira insulae</name>
    <dbReference type="NCBI Taxonomy" id="1461337"/>
    <lineage>
        <taxon>Bacteria</taxon>
        <taxon>Pseudomonadati</taxon>
        <taxon>Pseudomonadota</taxon>
        <taxon>Alphaproteobacteria</taxon>
        <taxon>Rhodospirillales</taxon>
        <taxon>Kiloniellaceae</taxon>
        <taxon>Aestuariispira</taxon>
    </lineage>
</organism>
<keyword evidence="8" id="KW-1185">Reference proteome</keyword>
<dbReference type="GO" id="GO:0006352">
    <property type="term" value="P:DNA-templated transcription initiation"/>
    <property type="evidence" value="ECO:0007669"/>
    <property type="project" value="InterPro"/>
</dbReference>
<comment type="caution">
    <text evidence="7">The sequence shown here is derived from an EMBL/GenBank/DDBJ whole genome shotgun (WGS) entry which is preliminary data.</text>
</comment>
<dbReference type="Pfam" id="PF22029">
    <property type="entry name" value="PhyR_sigma2"/>
    <property type="match status" value="1"/>
</dbReference>
<dbReference type="NCBIfam" id="TIGR02937">
    <property type="entry name" value="sigma70-ECF"/>
    <property type="match status" value="1"/>
</dbReference>
<dbReference type="InterPro" id="IPR039425">
    <property type="entry name" value="RNA_pol_sigma-70-like"/>
</dbReference>
<comment type="similarity">
    <text evidence="1">Belongs to the sigma-70 factor family. ECF subfamily.</text>
</comment>
<dbReference type="Proteomes" id="UP000256845">
    <property type="component" value="Unassembled WGS sequence"/>
</dbReference>
<dbReference type="EMBL" id="QRDW01000009">
    <property type="protein sequence ID" value="RED47756.1"/>
    <property type="molecule type" value="Genomic_DNA"/>
</dbReference>
<dbReference type="Gene3D" id="1.10.10.10">
    <property type="entry name" value="Winged helix-like DNA-binding domain superfamily/Winged helix DNA-binding domain"/>
    <property type="match status" value="1"/>
</dbReference>
<dbReference type="PANTHER" id="PTHR43133:SF25">
    <property type="entry name" value="RNA POLYMERASE SIGMA FACTOR RFAY-RELATED"/>
    <property type="match status" value="1"/>
</dbReference>
<dbReference type="RefSeq" id="WP_115937929.1">
    <property type="nucleotide sequence ID" value="NZ_QRDW01000009.1"/>
</dbReference>
<dbReference type="GO" id="GO:0016987">
    <property type="term" value="F:sigma factor activity"/>
    <property type="evidence" value="ECO:0007669"/>
    <property type="project" value="UniProtKB-KW"/>
</dbReference>
<sequence>MADLMDDIADQVPALRRYALALTQDRDRADDLVQDCLERAIRKRRLWRPSGSLKSWLFKVMVNVNRNQVRRTDFARNSLPIEEVRDPARLSEQAPQVNRIALGQTAEALAKLPEDQKEVLTLVVLEGVSYREAAEILNIPQGTVMSRLSRARQNLTRLTEEGVEKTVSVRTVK</sequence>
<feature type="domain" description="RNA polymerase sigma factor 70 region 4 type 2" evidence="5">
    <location>
        <begin position="106"/>
        <end position="155"/>
    </location>
</feature>
<dbReference type="SUPFAM" id="SSF88946">
    <property type="entry name" value="Sigma2 domain of RNA polymerase sigma factors"/>
    <property type="match status" value="1"/>
</dbReference>
<dbReference type="PANTHER" id="PTHR43133">
    <property type="entry name" value="RNA POLYMERASE ECF-TYPE SIGMA FACTO"/>
    <property type="match status" value="1"/>
</dbReference>
<dbReference type="Gene3D" id="1.10.1740.10">
    <property type="match status" value="1"/>
</dbReference>
<evidence type="ECO:0000256" key="2">
    <source>
        <dbReference type="ARBA" id="ARBA00023015"/>
    </source>
</evidence>
<dbReference type="Pfam" id="PF08281">
    <property type="entry name" value="Sigma70_r4_2"/>
    <property type="match status" value="1"/>
</dbReference>
<evidence type="ECO:0000259" key="5">
    <source>
        <dbReference type="Pfam" id="PF08281"/>
    </source>
</evidence>